<proteinExistence type="predicted"/>
<protein>
    <submittedName>
        <fullName evidence="2">Uncharacterized protein</fullName>
    </submittedName>
</protein>
<reference evidence="2" key="1">
    <citation type="submission" date="2024-06" db="EMBL/GenBank/DDBJ databases">
        <title>Caulobacter inopinatus, sp. nov.</title>
        <authorList>
            <person name="Donachie S.P."/>
        </authorList>
    </citation>
    <scope>NUCLEOTIDE SEQUENCE</scope>
    <source>
        <strain evidence="2">73W</strain>
    </source>
</reference>
<evidence type="ECO:0000256" key="1">
    <source>
        <dbReference type="SAM" id="MobiDB-lite"/>
    </source>
</evidence>
<feature type="region of interest" description="Disordered" evidence="1">
    <location>
        <begin position="34"/>
        <end position="92"/>
    </location>
</feature>
<dbReference type="AlphaFoldDB" id="A0AB39KX03"/>
<organism evidence="2">
    <name type="scientific">Caulobacter sp. 73W</name>
    <dbReference type="NCBI Taxonomy" id="3161137"/>
    <lineage>
        <taxon>Bacteria</taxon>
        <taxon>Pseudomonadati</taxon>
        <taxon>Pseudomonadota</taxon>
        <taxon>Alphaproteobacteria</taxon>
        <taxon>Caulobacterales</taxon>
        <taxon>Caulobacteraceae</taxon>
        <taxon>Caulobacter</taxon>
    </lineage>
</organism>
<evidence type="ECO:0000313" key="2">
    <source>
        <dbReference type="EMBL" id="XDO98278.1"/>
    </source>
</evidence>
<dbReference type="EMBL" id="CP158375">
    <property type="protein sequence ID" value="XDO98278.1"/>
    <property type="molecule type" value="Genomic_DNA"/>
</dbReference>
<feature type="compositionally biased region" description="Gly residues" evidence="1">
    <location>
        <begin position="60"/>
        <end position="89"/>
    </location>
</feature>
<name>A0AB39KX03_9CAUL</name>
<dbReference type="RefSeq" id="WP_369062059.1">
    <property type="nucleotide sequence ID" value="NZ_CP158375.1"/>
</dbReference>
<accession>A0AB39KX03</accession>
<sequence length="227" mass="23101">MFIETEAPVSPLALNPSQDQYAAVADLSSLSPEDQLVAFGGRDGSGGDDEVDPIEVNPPSGGGGDGGGDGGPNDDGPGGGGGDGGGDGGSNEIEALVINGRTYRHNDLIIADGVAYTVYSVTDNGVAASASDGSVIGLVQAPAQTYAQFELQGFKSIVPSGLLTALTEIVGLLSKSPVGWSISGHMLLGDAISAHPLDTVNRLQVELWADYLNMYNPYTGVTVHQID</sequence>
<gene>
    <name evidence="2" type="ORF">ABOZ73_07635</name>
</gene>